<protein>
    <recommendedName>
        <fullName evidence="2">Poly(A) RNA polymerase mitochondrial-like central palm domain-containing protein</fullName>
    </recommendedName>
</protein>
<feature type="region of interest" description="Disordered" evidence="1">
    <location>
        <begin position="531"/>
        <end position="607"/>
    </location>
</feature>
<feature type="region of interest" description="Disordered" evidence="1">
    <location>
        <begin position="688"/>
        <end position="751"/>
    </location>
</feature>
<feature type="compositionally biased region" description="Gly residues" evidence="1">
    <location>
        <begin position="719"/>
        <end position="734"/>
    </location>
</feature>
<keyword evidence="4" id="KW-1185">Reference proteome</keyword>
<feature type="compositionally biased region" description="Pro residues" evidence="1">
    <location>
        <begin position="871"/>
        <end position="888"/>
    </location>
</feature>
<feature type="compositionally biased region" description="Basic and acidic residues" evidence="1">
    <location>
        <begin position="440"/>
        <end position="450"/>
    </location>
</feature>
<dbReference type="EMBL" id="CDMY01000414">
    <property type="protein sequence ID" value="CEM11339.1"/>
    <property type="molecule type" value="Genomic_DNA"/>
</dbReference>
<dbReference type="InParanoid" id="A0A0G4FDT2"/>
<evidence type="ECO:0000313" key="3">
    <source>
        <dbReference type="EMBL" id="CEM11339.1"/>
    </source>
</evidence>
<reference evidence="3 4" key="1">
    <citation type="submission" date="2014-11" db="EMBL/GenBank/DDBJ databases">
        <authorList>
            <person name="Zhu J."/>
            <person name="Qi W."/>
            <person name="Song R."/>
        </authorList>
    </citation>
    <scope>NUCLEOTIDE SEQUENCE [LARGE SCALE GENOMIC DNA]</scope>
</reference>
<dbReference type="PANTHER" id="PTHR12271:SF40">
    <property type="entry name" value="POLY(A) RNA POLYMERASE GLD2"/>
    <property type="match status" value="1"/>
</dbReference>
<dbReference type="STRING" id="1169540.A0A0G4FDT2"/>
<feature type="domain" description="Poly(A) RNA polymerase mitochondrial-like central palm" evidence="2">
    <location>
        <begin position="194"/>
        <end position="296"/>
    </location>
</feature>
<dbReference type="SUPFAM" id="SSF81301">
    <property type="entry name" value="Nucleotidyltransferase"/>
    <property type="match status" value="1"/>
</dbReference>
<dbReference type="InterPro" id="IPR043519">
    <property type="entry name" value="NT_sf"/>
</dbReference>
<evidence type="ECO:0000259" key="2">
    <source>
        <dbReference type="Pfam" id="PF22600"/>
    </source>
</evidence>
<dbReference type="VEuPathDB" id="CryptoDB:Vbra_22588"/>
<organism evidence="3 4">
    <name type="scientific">Vitrella brassicaformis (strain CCMP3155)</name>
    <dbReference type="NCBI Taxonomy" id="1169540"/>
    <lineage>
        <taxon>Eukaryota</taxon>
        <taxon>Sar</taxon>
        <taxon>Alveolata</taxon>
        <taxon>Colpodellida</taxon>
        <taxon>Vitrellaceae</taxon>
        <taxon>Vitrella</taxon>
    </lineage>
</organism>
<name>A0A0G4FDT2_VITBC</name>
<feature type="region of interest" description="Disordered" evidence="1">
    <location>
        <begin position="864"/>
        <end position="913"/>
    </location>
</feature>
<dbReference type="PANTHER" id="PTHR12271">
    <property type="entry name" value="POLY A POLYMERASE CID PAP -RELATED"/>
    <property type="match status" value="1"/>
</dbReference>
<dbReference type="Proteomes" id="UP000041254">
    <property type="component" value="Unassembled WGS sequence"/>
</dbReference>
<dbReference type="Gene3D" id="1.10.1410.10">
    <property type="match status" value="1"/>
</dbReference>
<dbReference type="Pfam" id="PF22600">
    <property type="entry name" value="MTPAP-like_central"/>
    <property type="match status" value="1"/>
</dbReference>
<dbReference type="OrthoDB" id="412781at2759"/>
<feature type="compositionally biased region" description="Basic residues" evidence="1">
    <location>
        <begin position="902"/>
        <end position="913"/>
    </location>
</feature>
<sequence>MAKSQQSVDPLTKCSPQTLAVLADIQMYPSLHSQDRQQDAIRAFRKGLRDLERAPDGIHAMSFVLRLVAGRRFQCFHDDEGFGATLVRESLTKVLALIARLPREVAQPWMTLVDVLLVHEGLWKRESGEERLALADAIDQLVKKKRTAYMHRCRHDQATYFLVEDRVLALPTPPASLFMSNPSPPPPTHPNGWLWSLVQQAVPTPERVDLLVMAYEKVSGVLKAKYGVPGLLFGSAVSGFALSVSDLDVLVPLSTAVDKESAIIAIRELMQPLREVGFTVQAIETARVPILTCTLKQPDANGNGGGSGNGGEAGGREVKVDISVGPTSTTADYYGRTQSWTLALQHWVGHTEREKRGRLAVKLWAKARGIADPRTGTLSSYSWVLLTIFFLQHLGILPNLQCPPPSVHAHPLPQTMVDQDTHDVFFVHPTDGPNTQPLLNDDRSPRDFNHDGTPTALSDPVRPLRQLKRSILEPRGNAWREAFGMKAANDDSLLLLLYKFVRFYSYEYPLFHNLISIKRYPEKIRKTKYFTSYQKQQQQPPTAAHLAPDPDPPAAADADAYQHDSDENGPYLYTQEQGWPVEGEGGGDGGGDGDGEGEGEGAEEQELEQVVAERNIEGLSVSLGLAIEDPFDKDRVLSASRFSAHERLSLEFRRAYALFATVRSVPDLQLIFKPFDKKNDRRAILELLGLEQPDSGRRGGGSRGGRKTAPSGPSDRGRGGGGGGRGGGGGGMAQGGPSMQPNGVGPGGHDGGVGVVAGAARRMGMELADGLIRSGMGRVPIHQLNGDERVLRRLVHSQHMQPFIKDACAVRGLLVPTQSGNLPISHLNGCFRRRELEQICAAEPRLSIHQDGPARLELQLTNRANHSNSAPSPPSSPPPPPPPSPPPDDSQWLTPSEALRGRGGRGRRRTIGR</sequence>
<dbReference type="GO" id="GO:0016779">
    <property type="term" value="F:nucleotidyltransferase activity"/>
    <property type="evidence" value="ECO:0007669"/>
    <property type="project" value="TreeGrafter"/>
</dbReference>
<gene>
    <name evidence="3" type="ORF">Vbra_22588</name>
</gene>
<feature type="region of interest" description="Disordered" evidence="1">
    <location>
        <begin position="432"/>
        <end position="460"/>
    </location>
</feature>
<dbReference type="Gene3D" id="3.30.460.10">
    <property type="entry name" value="Beta Polymerase, domain 2"/>
    <property type="match status" value="1"/>
</dbReference>
<dbReference type="GO" id="GO:0031123">
    <property type="term" value="P:RNA 3'-end processing"/>
    <property type="evidence" value="ECO:0007669"/>
    <property type="project" value="TreeGrafter"/>
</dbReference>
<evidence type="ECO:0000256" key="1">
    <source>
        <dbReference type="SAM" id="MobiDB-lite"/>
    </source>
</evidence>
<dbReference type="AlphaFoldDB" id="A0A0G4FDT2"/>
<feature type="compositionally biased region" description="Acidic residues" evidence="1">
    <location>
        <begin position="591"/>
        <end position="607"/>
    </location>
</feature>
<dbReference type="InterPro" id="IPR054708">
    <property type="entry name" value="MTPAP-like_central"/>
</dbReference>
<proteinExistence type="predicted"/>
<dbReference type="SUPFAM" id="SSF81631">
    <property type="entry name" value="PAP/OAS1 substrate-binding domain"/>
    <property type="match status" value="1"/>
</dbReference>
<accession>A0A0G4FDT2</accession>
<evidence type="ECO:0000313" key="4">
    <source>
        <dbReference type="Proteomes" id="UP000041254"/>
    </source>
</evidence>